<protein>
    <submittedName>
        <fullName evidence="2">ShKT domain-containing protein</fullName>
    </submittedName>
</protein>
<accession>A0AC35TWF7</accession>
<proteinExistence type="predicted"/>
<dbReference type="Proteomes" id="UP000095286">
    <property type="component" value="Unplaced"/>
</dbReference>
<evidence type="ECO:0000313" key="2">
    <source>
        <dbReference type="WBParaSite" id="RSKR_0000506050.1"/>
    </source>
</evidence>
<organism evidence="1 2">
    <name type="scientific">Rhabditophanes sp. KR3021</name>
    <dbReference type="NCBI Taxonomy" id="114890"/>
    <lineage>
        <taxon>Eukaryota</taxon>
        <taxon>Metazoa</taxon>
        <taxon>Ecdysozoa</taxon>
        <taxon>Nematoda</taxon>
        <taxon>Chromadorea</taxon>
        <taxon>Rhabditida</taxon>
        <taxon>Tylenchina</taxon>
        <taxon>Panagrolaimomorpha</taxon>
        <taxon>Strongyloidoidea</taxon>
        <taxon>Alloionematidae</taxon>
        <taxon>Rhabditophanes</taxon>
    </lineage>
</organism>
<name>A0AC35TWF7_9BILA</name>
<sequence length="168" mass="19347">MKAIICVSLALLAVYAYGCSDNIEDCVYWIDLCGDNTYVDQNCKRTCNSCTQRSTAKPCYDVGENCYQLNICNNQKYADIAWRECRRTCNLCNAPDPYLSSRRPYQYTTSMPSTTTRKYTPYNSYTTKGPCFDSIGTANCDNMMKYCWDRTYAPLMREECAYTCGYCR</sequence>
<dbReference type="WBParaSite" id="RSKR_0000506050.1">
    <property type="protein sequence ID" value="RSKR_0000506050.1"/>
    <property type="gene ID" value="RSKR_0000506050"/>
</dbReference>
<reference evidence="2" key="1">
    <citation type="submission" date="2016-11" db="UniProtKB">
        <authorList>
            <consortium name="WormBaseParasite"/>
        </authorList>
    </citation>
    <scope>IDENTIFICATION</scope>
    <source>
        <strain evidence="2">KR3021</strain>
    </source>
</reference>
<evidence type="ECO:0000313" key="1">
    <source>
        <dbReference type="Proteomes" id="UP000095286"/>
    </source>
</evidence>